<evidence type="ECO:0000256" key="1">
    <source>
        <dbReference type="SAM" id="MobiDB-lite"/>
    </source>
</evidence>
<dbReference type="AlphaFoldDB" id="A0A5M9M452"/>
<dbReference type="GeneID" id="54333405"/>
<proteinExistence type="predicted"/>
<name>A0A5M9M452_9EURO</name>
<dbReference type="Proteomes" id="UP000324241">
    <property type="component" value="Unassembled WGS sequence"/>
</dbReference>
<gene>
    <name evidence="2" type="ORF">ATNIH1004_010704</name>
</gene>
<feature type="compositionally biased region" description="Basic and acidic residues" evidence="1">
    <location>
        <begin position="17"/>
        <end position="28"/>
    </location>
</feature>
<reference evidence="2 3" key="1">
    <citation type="submission" date="2019-08" db="EMBL/GenBank/DDBJ databases">
        <title>The genome sequence of a newly discovered highly antifungal drug resistant Aspergillus species, Aspergillus tanneri NIH 1004.</title>
        <authorList>
            <person name="Mounaud S."/>
            <person name="Singh I."/>
            <person name="Joardar V."/>
            <person name="Pakala S."/>
            <person name="Pakala S."/>
            <person name="Venepally P."/>
            <person name="Chung J.K."/>
            <person name="Losada L."/>
            <person name="Nierman W.C."/>
        </authorList>
    </citation>
    <scope>NUCLEOTIDE SEQUENCE [LARGE SCALE GENOMIC DNA]</scope>
    <source>
        <strain evidence="2 3">NIH1004</strain>
    </source>
</reference>
<protein>
    <submittedName>
        <fullName evidence="2">Uncharacterized protein</fullName>
    </submittedName>
</protein>
<comment type="caution">
    <text evidence="2">The sequence shown here is derived from an EMBL/GenBank/DDBJ whole genome shotgun (WGS) entry which is preliminary data.</text>
</comment>
<organism evidence="2 3">
    <name type="scientific">Aspergillus tanneri</name>
    <dbReference type="NCBI Taxonomy" id="1220188"/>
    <lineage>
        <taxon>Eukaryota</taxon>
        <taxon>Fungi</taxon>
        <taxon>Dikarya</taxon>
        <taxon>Ascomycota</taxon>
        <taxon>Pezizomycotina</taxon>
        <taxon>Eurotiomycetes</taxon>
        <taxon>Eurotiomycetidae</taxon>
        <taxon>Eurotiales</taxon>
        <taxon>Aspergillaceae</taxon>
        <taxon>Aspergillus</taxon>
        <taxon>Aspergillus subgen. Circumdati</taxon>
    </lineage>
</organism>
<dbReference type="RefSeq" id="XP_033421127.1">
    <property type="nucleotide sequence ID" value="XM_033575272.1"/>
</dbReference>
<evidence type="ECO:0000313" key="2">
    <source>
        <dbReference type="EMBL" id="KAA8641765.1"/>
    </source>
</evidence>
<feature type="region of interest" description="Disordered" evidence="1">
    <location>
        <begin position="1"/>
        <end position="37"/>
    </location>
</feature>
<sequence length="130" mass="14682">MEGLQHSVEPLNQGTEEAAHCEAKDSHSSNKNSSVGYQVVDNQGSASRCILYTRCSMDPWRNRSYSNVNFLQPDDPTSHKNFCGEPSLIHFWKNAVEKIHFPVPEVRRNIVCSRRLGGLAQVKHDFPAPF</sequence>
<evidence type="ECO:0000313" key="3">
    <source>
        <dbReference type="Proteomes" id="UP000324241"/>
    </source>
</evidence>
<accession>A0A5M9M452</accession>
<dbReference type="EMBL" id="QUQM01000008">
    <property type="protein sequence ID" value="KAA8641765.1"/>
    <property type="molecule type" value="Genomic_DNA"/>
</dbReference>